<keyword evidence="5" id="KW-1185">Reference proteome</keyword>
<dbReference type="SUPFAM" id="SSF143120">
    <property type="entry name" value="YefM-like"/>
    <property type="match status" value="1"/>
</dbReference>
<evidence type="ECO:0000256" key="1">
    <source>
        <dbReference type="ARBA" id="ARBA00009981"/>
    </source>
</evidence>
<dbReference type="AlphaFoldDB" id="A0A0W1KI62"/>
<dbReference type="InterPro" id="IPR036165">
    <property type="entry name" value="YefM-like_sf"/>
</dbReference>
<dbReference type="EMBL" id="JASPDQ010000008">
    <property type="protein sequence ID" value="MDK8601786.1"/>
    <property type="molecule type" value="Genomic_DNA"/>
</dbReference>
<reference evidence="4" key="2">
    <citation type="submission" date="2023-05" db="EMBL/GenBank/DDBJ databases">
        <title>Genomic Catalog of Human Bladder Bacteria.</title>
        <authorList>
            <person name="Du J."/>
        </authorList>
    </citation>
    <scope>NUCLEOTIDE SEQUENCE</scope>
    <source>
        <strain evidence="4">UMB1304A</strain>
    </source>
</reference>
<protein>
    <recommendedName>
        <fullName evidence="2">Antitoxin</fullName>
    </recommendedName>
</protein>
<name>A0A0W1KI62_9ACTO</name>
<organism evidence="3 5">
    <name type="scientific">Trueperella bernardiae</name>
    <dbReference type="NCBI Taxonomy" id="59561"/>
    <lineage>
        <taxon>Bacteria</taxon>
        <taxon>Bacillati</taxon>
        <taxon>Actinomycetota</taxon>
        <taxon>Actinomycetes</taxon>
        <taxon>Actinomycetales</taxon>
        <taxon>Actinomycetaceae</taxon>
        <taxon>Trueperella</taxon>
    </lineage>
</organism>
<evidence type="ECO:0000313" key="5">
    <source>
        <dbReference type="Proteomes" id="UP000054404"/>
    </source>
</evidence>
<dbReference type="OrthoDB" id="9797629at2"/>
<dbReference type="EMBL" id="LNIZ01000007">
    <property type="protein sequence ID" value="KTF03691.1"/>
    <property type="molecule type" value="Genomic_DNA"/>
</dbReference>
<comment type="function">
    <text evidence="2">Antitoxin component of a type II toxin-antitoxin (TA) system.</text>
</comment>
<dbReference type="Pfam" id="PF02604">
    <property type="entry name" value="PhdYeFM_antitox"/>
    <property type="match status" value="1"/>
</dbReference>
<evidence type="ECO:0000256" key="2">
    <source>
        <dbReference type="RuleBase" id="RU362080"/>
    </source>
</evidence>
<sequence>MLIDSDALVSMRDANQNFSKVARLTDIKGQVVILKNNKPHFILMKFDDAEAYQADQAQPEVAEDVPDELVMHMAKQFADRYNRALTELWRASP</sequence>
<evidence type="ECO:0000313" key="3">
    <source>
        <dbReference type="EMBL" id="KTF03691.1"/>
    </source>
</evidence>
<dbReference type="RefSeq" id="WP_062614006.1">
    <property type="nucleotide sequence ID" value="NZ_CALTZF010000021.1"/>
</dbReference>
<gene>
    <name evidence="3" type="ORF">AQZ59_01480</name>
    <name evidence="4" type="ORF">QP858_04820</name>
</gene>
<reference evidence="3 5" key="1">
    <citation type="submission" date="2015-11" db="EMBL/GenBank/DDBJ databases">
        <title>Draft Genome Sequence of the Type Strain Trueperella bernardiae LCDC 89-0504T, Isolated from Blood Culture.</title>
        <authorList>
            <person name="Bernier A.-M."/>
            <person name="Bernard K."/>
        </authorList>
    </citation>
    <scope>NUCLEOTIDE SEQUENCE [LARGE SCALE GENOMIC DNA]</scope>
    <source>
        <strain evidence="3 5">LCDC 89-0504</strain>
    </source>
</reference>
<dbReference type="Proteomes" id="UP000054404">
    <property type="component" value="Unassembled WGS sequence"/>
</dbReference>
<dbReference type="InterPro" id="IPR006442">
    <property type="entry name" value="Antitoxin_Phd/YefM"/>
</dbReference>
<dbReference type="Proteomes" id="UP001225576">
    <property type="component" value="Unassembled WGS sequence"/>
</dbReference>
<comment type="caution">
    <text evidence="3">The sequence shown here is derived from an EMBL/GenBank/DDBJ whole genome shotgun (WGS) entry which is preliminary data.</text>
</comment>
<evidence type="ECO:0000313" key="4">
    <source>
        <dbReference type="EMBL" id="MDK8601786.1"/>
    </source>
</evidence>
<comment type="similarity">
    <text evidence="1 2">Belongs to the phD/YefM antitoxin family.</text>
</comment>
<accession>A0A0W1KI62</accession>
<dbReference type="PATRIC" id="fig|59561.3.peg.1472"/>
<proteinExistence type="inferred from homology"/>